<evidence type="ECO:0000313" key="3">
    <source>
        <dbReference type="Proteomes" id="UP000829494"/>
    </source>
</evidence>
<name>A0ABY3YTN3_STRRM</name>
<feature type="compositionally biased region" description="Basic residues" evidence="1">
    <location>
        <begin position="32"/>
        <end position="49"/>
    </location>
</feature>
<proteinExistence type="predicted"/>
<organism evidence="2 3">
    <name type="scientific">Streptomyces rimosus subsp. rimosus</name>
    <dbReference type="NCBI Taxonomy" id="132474"/>
    <lineage>
        <taxon>Bacteria</taxon>
        <taxon>Bacillati</taxon>
        <taxon>Actinomycetota</taxon>
        <taxon>Actinomycetes</taxon>
        <taxon>Kitasatosporales</taxon>
        <taxon>Streptomycetaceae</taxon>
        <taxon>Streptomyces</taxon>
    </lineage>
</organism>
<protein>
    <submittedName>
        <fullName evidence="2">Uncharacterized protein</fullName>
    </submittedName>
</protein>
<dbReference type="EMBL" id="CP094298">
    <property type="protein sequence ID" value="UNZ01278.1"/>
    <property type="molecule type" value="Genomic_DNA"/>
</dbReference>
<sequence length="84" mass="9462">MARKKNALDRMSKGVRRMNKDTRKGIDTALGTRKKKRKKGAKAQAKQNRRHIGALTEQMEQLTQQVSALTSTVSDHRKDSAASR</sequence>
<feature type="region of interest" description="Disordered" evidence="1">
    <location>
        <begin position="30"/>
        <end position="49"/>
    </location>
</feature>
<accession>A0ABY3YTN3</accession>
<gene>
    <name evidence="2" type="ORF">SRIMR7_03920</name>
</gene>
<feature type="region of interest" description="Disordered" evidence="1">
    <location>
        <begin position="1"/>
        <end position="25"/>
    </location>
</feature>
<keyword evidence="3" id="KW-1185">Reference proteome</keyword>
<reference evidence="2 3" key="1">
    <citation type="submission" date="2022-03" db="EMBL/GenBank/DDBJ databases">
        <title>Complete genome of Streptomyces rimosus ssp. rimosus R7 (=ATCC 10970).</title>
        <authorList>
            <person name="Beganovic S."/>
            <person name="Ruckert C."/>
            <person name="Busche T."/>
            <person name="Kalinowski J."/>
            <person name="Wittmann C."/>
        </authorList>
    </citation>
    <scope>NUCLEOTIDE SEQUENCE [LARGE SCALE GENOMIC DNA]</scope>
    <source>
        <strain evidence="2 3">R7</strain>
    </source>
</reference>
<evidence type="ECO:0000256" key="1">
    <source>
        <dbReference type="SAM" id="MobiDB-lite"/>
    </source>
</evidence>
<dbReference type="Proteomes" id="UP000829494">
    <property type="component" value="Chromosome"/>
</dbReference>
<evidence type="ECO:0000313" key="2">
    <source>
        <dbReference type="EMBL" id="UNZ01278.1"/>
    </source>
</evidence>